<keyword evidence="3" id="KW-0489">Methyltransferase</keyword>
<dbReference type="InterPro" id="IPR013216">
    <property type="entry name" value="Methyltransf_11"/>
</dbReference>
<accession>A0A318KW00</accession>
<feature type="domain" description="Methyltransferase type 11" evidence="2">
    <location>
        <begin position="66"/>
        <end position="113"/>
    </location>
</feature>
<gene>
    <name evidence="3" type="ORF">DFR34_101233</name>
</gene>
<dbReference type="RefSeq" id="WP_110389307.1">
    <property type="nucleotide sequence ID" value="NZ_QJKI01000001.1"/>
</dbReference>
<dbReference type="OrthoDB" id="6191410at2"/>
<feature type="region of interest" description="Disordered" evidence="1">
    <location>
        <begin position="229"/>
        <end position="252"/>
    </location>
</feature>
<dbReference type="Proteomes" id="UP000247555">
    <property type="component" value="Unassembled WGS sequence"/>
</dbReference>
<dbReference type="Gene3D" id="3.40.50.150">
    <property type="entry name" value="Vaccinia Virus protein VP39"/>
    <property type="match status" value="1"/>
</dbReference>
<dbReference type="EMBL" id="QJKI01000001">
    <property type="protein sequence ID" value="PXX82001.1"/>
    <property type="molecule type" value="Genomic_DNA"/>
</dbReference>
<proteinExistence type="predicted"/>
<keyword evidence="4" id="KW-1185">Reference proteome</keyword>
<keyword evidence="3" id="KW-0808">Transferase</keyword>
<organism evidence="3 4">
    <name type="scientific">Rivihabitans pingtungensis</name>
    <dbReference type="NCBI Taxonomy" id="1054498"/>
    <lineage>
        <taxon>Bacteria</taxon>
        <taxon>Pseudomonadati</taxon>
        <taxon>Pseudomonadota</taxon>
        <taxon>Betaproteobacteria</taxon>
        <taxon>Neisseriales</taxon>
        <taxon>Aquaspirillaceae</taxon>
        <taxon>Rivihabitans</taxon>
    </lineage>
</organism>
<evidence type="ECO:0000313" key="3">
    <source>
        <dbReference type="EMBL" id="PXX82001.1"/>
    </source>
</evidence>
<evidence type="ECO:0000259" key="2">
    <source>
        <dbReference type="Pfam" id="PF08241"/>
    </source>
</evidence>
<dbReference type="Pfam" id="PF08241">
    <property type="entry name" value="Methyltransf_11"/>
    <property type="match status" value="1"/>
</dbReference>
<evidence type="ECO:0000256" key="1">
    <source>
        <dbReference type="SAM" id="MobiDB-lite"/>
    </source>
</evidence>
<dbReference type="GO" id="GO:0032259">
    <property type="term" value="P:methylation"/>
    <property type="evidence" value="ECO:0007669"/>
    <property type="project" value="UniProtKB-KW"/>
</dbReference>
<sequence length="252" mass="28170">MPALNSWLDTPLGQHVLAREQAYFDQAVADVFGYHAVQFGLPDQPLLRENRMPWRCRAGESGAVDVTCDPAALPFASQSLDLLLLPHVLDFTSHPHQVLREAERVLVPEGRLMVTGFNPISLWGLARRCKPRDVMPWRANFIAPGRLKDWMQLLGLEPADCQHLCYAPPFEREAWRARWGFMERLGARWWPLAGGVYAISAVKRVRGMRLLAPRWSLLTPAPLAGVAARPAGQRGAVSPSLNPKAPSMKQTE</sequence>
<dbReference type="AlphaFoldDB" id="A0A318KW00"/>
<dbReference type="GO" id="GO:0008757">
    <property type="term" value="F:S-adenosylmethionine-dependent methyltransferase activity"/>
    <property type="evidence" value="ECO:0007669"/>
    <property type="project" value="InterPro"/>
</dbReference>
<evidence type="ECO:0000313" key="4">
    <source>
        <dbReference type="Proteomes" id="UP000247555"/>
    </source>
</evidence>
<protein>
    <submittedName>
        <fullName evidence="3">Methyltransferase family protein</fullName>
    </submittedName>
</protein>
<dbReference type="InterPro" id="IPR029063">
    <property type="entry name" value="SAM-dependent_MTases_sf"/>
</dbReference>
<comment type="caution">
    <text evidence="3">The sequence shown here is derived from an EMBL/GenBank/DDBJ whole genome shotgun (WGS) entry which is preliminary data.</text>
</comment>
<reference evidence="3 4" key="1">
    <citation type="submission" date="2018-05" db="EMBL/GenBank/DDBJ databases">
        <title>Genomic Encyclopedia of Type Strains, Phase IV (KMG-IV): sequencing the most valuable type-strain genomes for metagenomic binning, comparative biology and taxonomic classification.</title>
        <authorList>
            <person name="Goeker M."/>
        </authorList>
    </citation>
    <scope>NUCLEOTIDE SEQUENCE [LARGE SCALE GENOMIC DNA]</scope>
    <source>
        <strain evidence="3 4">DSM 29661</strain>
    </source>
</reference>
<dbReference type="SUPFAM" id="SSF53335">
    <property type="entry name" value="S-adenosyl-L-methionine-dependent methyltransferases"/>
    <property type="match status" value="1"/>
</dbReference>
<name>A0A318KW00_9NEIS</name>